<dbReference type="Proteomes" id="UP000292958">
    <property type="component" value="Unassembled WGS sequence"/>
</dbReference>
<dbReference type="Gene3D" id="3.90.180.10">
    <property type="entry name" value="Medium-chain alcohol dehydrogenases, catalytic domain"/>
    <property type="match status" value="1"/>
</dbReference>
<reference evidence="2 3" key="1">
    <citation type="submission" date="2019-02" db="EMBL/GenBank/DDBJ databases">
        <title>Genomic Encyclopedia of Archaeal and Bacterial Type Strains, Phase II (KMG-II): from individual species to whole genera.</title>
        <authorList>
            <person name="Goeker M."/>
        </authorList>
    </citation>
    <scope>NUCLEOTIDE SEQUENCE [LARGE SCALE GENOMIC DNA]</scope>
    <source>
        <strain evidence="2 3">DSM 18101</strain>
    </source>
</reference>
<sequence length="336" mass="36245">MKAWQLQAFGRENLVLNDIPQPTPGPGEALIRISSVSLNYRDKLLYDGSYNPHLEFPMTQVADAVGEIVALGADTTRFKVGDRVVTNYCTRWVDGQPTGKETLYTLGNVIPGSLAEYLVLTEQALALAPAYLTNDEAAALPCAALTAWYSLVEKGGLTSSQTVLVQGTGGVSLFGLQIASALGATTIVTSSSDEKLERAKALGATHTINYKKTPDWETEALALTDKQGVDQILEVVGGPNLARSIKAIKPQGQISIIGIIDGFDATIPLFGLIQKHGILRGISVGPRRALEDMLRKFDELKLHPVLDTVYPFAEASKAFDHLERGAFGKIVIRVRD</sequence>
<accession>A0A4Q7Z0Z7</accession>
<dbReference type="InterPro" id="IPR013149">
    <property type="entry name" value="ADH-like_C"/>
</dbReference>
<dbReference type="InterPro" id="IPR036291">
    <property type="entry name" value="NAD(P)-bd_dom_sf"/>
</dbReference>
<dbReference type="RefSeq" id="WP_130421508.1">
    <property type="nucleotide sequence ID" value="NZ_SHKW01000001.1"/>
</dbReference>
<proteinExistence type="predicted"/>
<dbReference type="GO" id="GO:0016491">
    <property type="term" value="F:oxidoreductase activity"/>
    <property type="evidence" value="ECO:0007669"/>
    <property type="project" value="InterPro"/>
</dbReference>
<evidence type="ECO:0000313" key="3">
    <source>
        <dbReference type="Proteomes" id="UP000292958"/>
    </source>
</evidence>
<name>A0A4Q7Z0Z7_9BACT</name>
<dbReference type="AlphaFoldDB" id="A0A4Q7Z0Z7"/>
<dbReference type="CDD" id="cd08276">
    <property type="entry name" value="MDR7"/>
    <property type="match status" value="1"/>
</dbReference>
<dbReference type="InterPro" id="IPR011032">
    <property type="entry name" value="GroES-like_sf"/>
</dbReference>
<dbReference type="EMBL" id="SHKW01000001">
    <property type="protein sequence ID" value="RZU43159.1"/>
    <property type="molecule type" value="Genomic_DNA"/>
</dbReference>
<dbReference type="SUPFAM" id="SSF51735">
    <property type="entry name" value="NAD(P)-binding Rossmann-fold domains"/>
    <property type="match status" value="1"/>
</dbReference>
<dbReference type="InterPro" id="IPR013154">
    <property type="entry name" value="ADH-like_N"/>
</dbReference>
<dbReference type="SUPFAM" id="SSF50129">
    <property type="entry name" value="GroES-like"/>
    <property type="match status" value="1"/>
</dbReference>
<protein>
    <submittedName>
        <fullName evidence="2">NADPH:quinone reductase-like Zn-dependent oxidoreductase</fullName>
    </submittedName>
</protein>
<organism evidence="2 3">
    <name type="scientific">Edaphobacter modestus</name>
    <dbReference type="NCBI Taxonomy" id="388466"/>
    <lineage>
        <taxon>Bacteria</taxon>
        <taxon>Pseudomonadati</taxon>
        <taxon>Acidobacteriota</taxon>
        <taxon>Terriglobia</taxon>
        <taxon>Terriglobales</taxon>
        <taxon>Acidobacteriaceae</taxon>
        <taxon>Edaphobacter</taxon>
    </lineage>
</organism>
<comment type="caution">
    <text evidence="2">The sequence shown here is derived from an EMBL/GenBank/DDBJ whole genome shotgun (WGS) entry which is preliminary data.</text>
</comment>
<gene>
    <name evidence="2" type="ORF">BDD14_4790</name>
</gene>
<evidence type="ECO:0000313" key="2">
    <source>
        <dbReference type="EMBL" id="RZU43159.1"/>
    </source>
</evidence>
<keyword evidence="3" id="KW-1185">Reference proteome</keyword>
<dbReference type="Pfam" id="PF08240">
    <property type="entry name" value="ADH_N"/>
    <property type="match status" value="1"/>
</dbReference>
<dbReference type="PANTHER" id="PTHR45033">
    <property type="match status" value="1"/>
</dbReference>
<dbReference type="InterPro" id="IPR052711">
    <property type="entry name" value="Zinc_ADH-like"/>
</dbReference>
<dbReference type="SMART" id="SM00829">
    <property type="entry name" value="PKS_ER"/>
    <property type="match status" value="1"/>
</dbReference>
<dbReference type="Pfam" id="PF00107">
    <property type="entry name" value="ADH_zinc_N"/>
    <property type="match status" value="1"/>
</dbReference>
<feature type="domain" description="Enoyl reductase (ER)" evidence="1">
    <location>
        <begin position="10"/>
        <end position="332"/>
    </location>
</feature>
<dbReference type="InterPro" id="IPR020843">
    <property type="entry name" value="ER"/>
</dbReference>
<evidence type="ECO:0000259" key="1">
    <source>
        <dbReference type="SMART" id="SM00829"/>
    </source>
</evidence>
<dbReference type="Gene3D" id="3.40.50.720">
    <property type="entry name" value="NAD(P)-binding Rossmann-like Domain"/>
    <property type="match status" value="1"/>
</dbReference>
<dbReference type="OrthoDB" id="9787435at2"/>
<dbReference type="PANTHER" id="PTHR45033:SF2">
    <property type="entry name" value="ZINC-TYPE ALCOHOL DEHYDROGENASE-LIKE PROTEIN C1773.06C"/>
    <property type="match status" value="1"/>
</dbReference>